<dbReference type="Pfam" id="PF00171">
    <property type="entry name" value="Aldedh"/>
    <property type="match status" value="1"/>
</dbReference>
<dbReference type="PhylomeDB" id="A0A0G4GJF6"/>
<dbReference type="AlphaFoldDB" id="A0A0G4GJF6"/>
<accession>A0A0G4GJF6</accession>
<organism evidence="5">
    <name type="scientific">Chromera velia CCMP2878</name>
    <dbReference type="NCBI Taxonomy" id="1169474"/>
    <lineage>
        <taxon>Eukaryota</taxon>
        <taxon>Sar</taxon>
        <taxon>Alveolata</taxon>
        <taxon>Colpodellida</taxon>
        <taxon>Chromeraceae</taxon>
        <taxon>Chromera</taxon>
    </lineage>
</organism>
<evidence type="ECO:0000256" key="2">
    <source>
        <dbReference type="ARBA" id="ARBA00023002"/>
    </source>
</evidence>
<feature type="domain" description="Aldehyde dehydrogenase" evidence="4">
    <location>
        <begin position="3"/>
        <end position="301"/>
    </location>
</feature>
<evidence type="ECO:0000313" key="5">
    <source>
        <dbReference type="EMBL" id="CEM30081.1"/>
    </source>
</evidence>
<dbReference type="InterPro" id="IPR044638">
    <property type="entry name" value="ALDH7A1-like"/>
</dbReference>
<dbReference type="InterPro" id="IPR016163">
    <property type="entry name" value="Ald_DH_C"/>
</dbReference>
<dbReference type="InterPro" id="IPR015590">
    <property type="entry name" value="Aldehyde_DH_dom"/>
</dbReference>
<dbReference type="InterPro" id="IPR016161">
    <property type="entry name" value="Ald_DH/histidinol_DH"/>
</dbReference>
<dbReference type="SUPFAM" id="SSF53720">
    <property type="entry name" value="ALDH-like"/>
    <property type="match status" value="1"/>
</dbReference>
<gene>
    <name evidence="5" type="ORF">Cvel_22176</name>
</gene>
<dbReference type="PANTHER" id="PTHR43521">
    <property type="entry name" value="ALPHA-AMINOADIPIC SEMIALDEHYDE DEHYDROGENASE"/>
    <property type="match status" value="1"/>
</dbReference>
<protein>
    <recommendedName>
        <fullName evidence="4">Aldehyde dehydrogenase domain-containing protein</fullName>
    </recommendedName>
</protein>
<comment type="similarity">
    <text evidence="1">Belongs to the aldehyde dehydrogenase family.</text>
</comment>
<proteinExistence type="inferred from homology"/>
<dbReference type="InterPro" id="IPR016162">
    <property type="entry name" value="Ald_DH_N"/>
</dbReference>
<dbReference type="Gene3D" id="3.40.605.10">
    <property type="entry name" value="Aldehyde Dehydrogenase, Chain A, domain 1"/>
    <property type="match status" value="1"/>
</dbReference>
<reference evidence="5" key="1">
    <citation type="submission" date="2014-11" db="EMBL/GenBank/DDBJ databases">
        <authorList>
            <person name="Otto D Thomas"/>
            <person name="Naeem Raeece"/>
        </authorList>
    </citation>
    <scope>NUCLEOTIDE SEQUENCE</scope>
</reference>
<evidence type="ECO:0000256" key="1">
    <source>
        <dbReference type="ARBA" id="ARBA00009986"/>
    </source>
</evidence>
<dbReference type="PANTHER" id="PTHR43521:SF7">
    <property type="entry name" value="DELTA-1-PYRROLINE-5-CARBOXYLATE DEHYDROGENASE 12A1, MITOCHONDRIAL"/>
    <property type="match status" value="1"/>
</dbReference>
<keyword evidence="2" id="KW-0560">Oxidoreductase</keyword>
<dbReference type="EMBL" id="CDMZ01001274">
    <property type="protein sequence ID" value="CEM30081.1"/>
    <property type="molecule type" value="Genomic_DNA"/>
</dbReference>
<evidence type="ECO:0000259" key="4">
    <source>
        <dbReference type="Pfam" id="PF00171"/>
    </source>
</evidence>
<dbReference type="InterPro" id="IPR016160">
    <property type="entry name" value="Ald_DH_CS_CYS"/>
</dbReference>
<sequence>MGAAMVGNKTTVKCQAAVGLPIEQFMRLLHACGLPKDDIDLISCRGPAMESLIRRAQPRMLQFTGSSQVSEQLNEVVKGRIRCEDSGYDWKVLGPDVSDIEYVAWQCDQDAYANAGQKCSAQSMLVAHSNWMKAGIVERLEKLAARRSLKDLTMGPCLSHTTEEILEHTKNLASLPGARLLFGGKEIEGHQIPKKYGAIVPTAVFVPLKSVMASEENFKAVTVELFGAFQVVTEWGDGEEDLVIAMLERMSHHLTAAVVSKDNHFLQRMLGNTVNGTTYAGLRARTTGAPQNHWFGPAGDSLAAGIGTREAILQTWTCHREIIFDHGPVPSGWTLPPPS</sequence>
<keyword evidence="3" id="KW-0520">NAD</keyword>
<dbReference type="Gene3D" id="3.40.309.10">
    <property type="entry name" value="Aldehyde Dehydrogenase, Chain A, domain 2"/>
    <property type="match status" value="1"/>
</dbReference>
<dbReference type="GO" id="GO:0004029">
    <property type="term" value="F:aldehyde dehydrogenase (NAD+) activity"/>
    <property type="evidence" value="ECO:0007669"/>
    <property type="project" value="InterPro"/>
</dbReference>
<dbReference type="VEuPathDB" id="CryptoDB:Cvel_22176"/>
<name>A0A0G4GJF6_9ALVE</name>
<evidence type="ECO:0000256" key="3">
    <source>
        <dbReference type="ARBA" id="ARBA00023027"/>
    </source>
</evidence>
<dbReference type="PROSITE" id="PS00070">
    <property type="entry name" value="ALDEHYDE_DEHYDR_CYS"/>
    <property type="match status" value="1"/>
</dbReference>